<dbReference type="EMBL" id="NPEV01000024">
    <property type="protein sequence ID" value="RAI26957.1"/>
    <property type="molecule type" value="Genomic_DNA"/>
</dbReference>
<evidence type="ECO:0000313" key="13">
    <source>
        <dbReference type="Proteomes" id="UP000249299"/>
    </source>
</evidence>
<keyword evidence="7" id="KW-0808">Transferase</keyword>
<proteinExistence type="inferred from homology"/>
<evidence type="ECO:0000256" key="10">
    <source>
        <dbReference type="ARBA" id="ARBA00031323"/>
    </source>
</evidence>
<keyword evidence="13" id="KW-1185">Reference proteome</keyword>
<comment type="similarity">
    <text evidence="2">Belongs to the methyltransferase superfamily. L-isoaspartyl/D-aspartyl protein methyltransferase family.</text>
</comment>
<dbReference type="Proteomes" id="UP000249299">
    <property type="component" value="Unassembled WGS sequence"/>
</dbReference>
<dbReference type="PANTHER" id="PTHR11579">
    <property type="entry name" value="PROTEIN-L-ISOASPARTATE O-METHYLTRANSFERASE"/>
    <property type="match status" value="1"/>
</dbReference>
<comment type="subcellular location">
    <subcellularLocation>
        <location evidence="1">Cytoplasm</location>
    </subcellularLocation>
</comment>
<keyword evidence="6" id="KW-0489">Methyltransferase</keyword>
<dbReference type="PANTHER" id="PTHR11579:SF0">
    <property type="entry name" value="PROTEIN-L-ISOASPARTATE(D-ASPARTATE) O-METHYLTRANSFERASE"/>
    <property type="match status" value="1"/>
</dbReference>
<protein>
    <recommendedName>
        <fullName evidence="4">Protein-L-isoaspartate O-methyltransferase</fullName>
        <ecNumber evidence="3">2.1.1.77</ecNumber>
    </recommendedName>
    <alternativeName>
        <fullName evidence="11">L-isoaspartyl protein carboxyl methyltransferase</fullName>
    </alternativeName>
    <alternativeName>
        <fullName evidence="9">Protein L-isoaspartyl methyltransferase</fullName>
    </alternativeName>
    <alternativeName>
        <fullName evidence="10">Protein-beta-aspartate methyltransferase</fullName>
    </alternativeName>
</protein>
<evidence type="ECO:0000256" key="8">
    <source>
        <dbReference type="ARBA" id="ARBA00022691"/>
    </source>
</evidence>
<dbReference type="CDD" id="cd02440">
    <property type="entry name" value="AdoMet_MTases"/>
    <property type="match status" value="1"/>
</dbReference>
<sequence length="376" mass="41734">MRYPRHEFVERFKFPGEHFMPPVERGTTEFLPGGYQNRPLMYVKDDGSLYEASSSEPAFIFHLAQLLNAQDGQSVLEIGCGTGWLVAVLSHLVGARGTVVGVEIQSGLARQAARNIKRFGIENAEIIEGNAFENVGQRKFDRVIVTASMYDIPSAVIDILQEGGLAILPIRSRGLPEEVHLLRKVGSCLTSETTRLCKFVAMVDPDGTTEDHFQPLDRNATYRAHCADANIERELTFDGASPKEMLWRALPFTSYLAKVDAGFRQFVVGRIGTTITSHPIFGDPSWTAFGLAYDREESLAVWHAGRVTRYGAPTAFQSFLKHYDDWCAVGKPSGFAFGLAITANGSAPHGGVAGRFREDRADVSLWWHLRPQEERL</sequence>
<evidence type="ECO:0000256" key="6">
    <source>
        <dbReference type="ARBA" id="ARBA00022603"/>
    </source>
</evidence>
<evidence type="ECO:0000256" key="1">
    <source>
        <dbReference type="ARBA" id="ARBA00004496"/>
    </source>
</evidence>
<dbReference type="SUPFAM" id="SSF53335">
    <property type="entry name" value="S-adenosyl-L-methionine-dependent methyltransferases"/>
    <property type="match status" value="1"/>
</dbReference>
<dbReference type="AlphaFoldDB" id="A0A327JKY9"/>
<reference evidence="12 13" key="1">
    <citation type="submission" date="2017-07" db="EMBL/GenBank/DDBJ databases">
        <title>Draft Genome Sequences of Select Purple Nonsulfur Bacteria.</title>
        <authorList>
            <person name="Lasarre B."/>
            <person name="Mckinlay J.B."/>
        </authorList>
    </citation>
    <scope>NUCLEOTIDE SEQUENCE [LARGE SCALE GENOMIC DNA]</scope>
    <source>
        <strain evidence="12 13">DSM 11290</strain>
    </source>
</reference>
<evidence type="ECO:0000256" key="2">
    <source>
        <dbReference type="ARBA" id="ARBA00005369"/>
    </source>
</evidence>
<organism evidence="12 13">
    <name type="scientific">Rhodobium orientis</name>
    <dbReference type="NCBI Taxonomy" id="34017"/>
    <lineage>
        <taxon>Bacteria</taxon>
        <taxon>Pseudomonadati</taxon>
        <taxon>Pseudomonadota</taxon>
        <taxon>Alphaproteobacteria</taxon>
        <taxon>Hyphomicrobiales</taxon>
        <taxon>Rhodobiaceae</taxon>
        <taxon>Rhodobium</taxon>
    </lineage>
</organism>
<dbReference type="GO" id="GO:0032259">
    <property type="term" value="P:methylation"/>
    <property type="evidence" value="ECO:0007669"/>
    <property type="project" value="UniProtKB-KW"/>
</dbReference>
<dbReference type="EC" id="2.1.1.77" evidence="3"/>
<dbReference type="Gene3D" id="3.40.50.150">
    <property type="entry name" value="Vaccinia Virus protein VP39"/>
    <property type="match status" value="1"/>
</dbReference>
<evidence type="ECO:0000256" key="5">
    <source>
        <dbReference type="ARBA" id="ARBA00022490"/>
    </source>
</evidence>
<evidence type="ECO:0000256" key="11">
    <source>
        <dbReference type="ARBA" id="ARBA00031350"/>
    </source>
</evidence>
<comment type="caution">
    <text evidence="12">The sequence shown here is derived from an EMBL/GenBank/DDBJ whole genome shotgun (WGS) entry which is preliminary data.</text>
</comment>
<evidence type="ECO:0000256" key="4">
    <source>
        <dbReference type="ARBA" id="ARBA00013346"/>
    </source>
</evidence>
<dbReference type="InterPro" id="IPR000682">
    <property type="entry name" value="PCMT"/>
</dbReference>
<gene>
    <name evidence="12" type="ORF">CH339_12275</name>
</gene>
<evidence type="ECO:0000313" key="12">
    <source>
        <dbReference type="EMBL" id="RAI26957.1"/>
    </source>
</evidence>
<evidence type="ECO:0000256" key="7">
    <source>
        <dbReference type="ARBA" id="ARBA00022679"/>
    </source>
</evidence>
<name>A0A327JKY9_9HYPH</name>
<dbReference type="GO" id="GO:0004719">
    <property type="term" value="F:protein-L-isoaspartate (D-aspartate) O-methyltransferase activity"/>
    <property type="evidence" value="ECO:0007669"/>
    <property type="project" value="UniProtKB-EC"/>
</dbReference>
<accession>A0A327JKY9</accession>
<keyword evidence="5" id="KW-0963">Cytoplasm</keyword>
<dbReference type="InterPro" id="IPR029063">
    <property type="entry name" value="SAM-dependent_MTases_sf"/>
</dbReference>
<evidence type="ECO:0000256" key="3">
    <source>
        <dbReference type="ARBA" id="ARBA00011890"/>
    </source>
</evidence>
<dbReference type="GO" id="GO:0005737">
    <property type="term" value="C:cytoplasm"/>
    <property type="evidence" value="ECO:0007669"/>
    <property type="project" value="UniProtKB-SubCell"/>
</dbReference>
<keyword evidence="8" id="KW-0949">S-adenosyl-L-methionine</keyword>
<evidence type="ECO:0000256" key="9">
    <source>
        <dbReference type="ARBA" id="ARBA00030757"/>
    </source>
</evidence>
<dbReference type="Pfam" id="PF01135">
    <property type="entry name" value="PCMT"/>
    <property type="match status" value="1"/>
</dbReference>